<keyword evidence="3 6" id="KW-0808">Transferase</keyword>
<dbReference type="EC" id="2.5.1.54" evidence="6"/>
<evidence type="ECO:0000256" key="2">
    <source>
        <dbReference type="ARBA" id="ARBA00008911"/>
    </source>
</evidence>
<evidence type="ECO:0000256" key="4">
    <source>
        <dbReference type="ARBA" id="ARBA00047508"/>
    </source>
</evidence>
<organism evidence="8 9">
    <name type="scientific">Periconia macrospinosa</name>
    <dbReference type="NCBI Taxonomy" id="97972"/>
    <lineage>
        <taxon>Eukaryota</taxon>
        <taxon>Fungi</taxon>
        <taxon>Dikarya</taxon>
        <taxon>Ascomycota</taxon>
        <taxon>Pezizomycotina</taxon>
        <taxon>Dothideomycetes</taxon>
        <taxon>Pleosporomycetidae</taxon>
        <taxon>Pleosporales</taxon>
        <taxon>Massarineae</taxon>
        <taxon>Periconiaceae</taxon>
        <taxon>Periconia</taxon>
    </lineage>
</organism>
<feature type="region of interest" description="Disordered" evidence="7">
    <location>
        <begin position="1"/>
        <end position="20"/>
    </location>
</feature>
<reference evidence="8 9" key="1">
    <citation type="journal article" date="2018" name="Sci. Rep.">
        <title>Comparative genomics provides insights into the lifestyle and reveals functional heterogeneity of dark septate endophytic fungi.</title>
        <authorList>
            <person name="Knapp D.G."/>
            <person name="Nemeth J.B."/>
            <person name="Barry K."/>
            <person name="Hainaut M."/>
            <person name="Henrissat B."/>
            <person name="Johnson J."/>
            <person name="Kuo A."/>
            <person name="Lim J.H.P."/>
            <person name="Lipzen A."/>
            <person name="Nolan M."/>
            <person name="Ohm R.A."/>
            <person name="Tamas L."/>
            <person name="Grigoriev I.V."/>
            <person name="Spatafora J.W."/>
            <person name="Nagy L.G."/>
            <person name="Kovacs G.M."/>
        </authorList>
    </citation>
    <scope>NUCLEOTIDE SEQUENCE [LARGE SCALE GENOMIC DNA]</scope>
    <source>
        <strain evidence="8 9">DSE2036</strain>
    </source>
</reference>
<evidence type="ECO:0000256" key="5">
    <source>
        <dbReference type="PIRSR" id="PIRSR602480-1"/>
    </source>
</evidence>
<feature type="compositionally biased region" description="Low complexity" evidence="7">
    <location>
        <begin position="1"/>
        <end position="19"/>
    </location>
</feature>
<accession>A0A2V1DP87</accession>
<sequence length="442" mass="49176">MQDIGATSTASPAWSATSWKGKPMAQPIEYDDQEHLSEVIKRLENLPDLVPRYEIDQLSLLMQFAAQGQLFFIQGGDCAEAFSDIRPQIIKSKQELLIAQAEILSDGLGVPVVPIGRIAGQYSKPRSSCMETLSCGSVVNAFRGENINAPNKSSRSPDPERLAMGYHFSAVTLSALRTFRNRNENAINAAIRPSSGVFTSHEALHLPLESSMTRHAYNTSAHMLWIGERTRQISGAHVEYMRGLRNPVGIKIGPSTSPTDIVELLDTLNPGKMVGKNVIITRFGAKNVKEKLPDLVQAVHASGHLPVWLCDPCHGNTYATPSNVKTRFVEDMLDELKTTFMVHSEIGSSLGGIHLEETGEEDVTECIERASVNLDTAEFPEYRTLCDPRLSRSQGIDFVKTYADFFRNQSARAKIMESFKVYRFEFSFQGRNNRISHKHICM</sequence>
<comment type="catalytic activity">
    <reaction evidence="4 6">
        <text>D-erythrose 4-phosphate + phosphoenolpyruvate + H2O = 7-phospho-2-dehydro-3-deoxy-D-arabino-heptonate + phosphate</text>
        <dbReference type="Rhea" id="RHEA:14717"/>
        <dbReference type="ChEBI" id="CHEBI:15377"/>
        <dbReference type="ChEBI" id="CHEBI:16897"/>
        <dbReference type="ChEBI" id="CHEBI:43474"/>
        <dbReference type="ChEBI" id="CHEBI:58394"/>
        <dbReference type="ChEBI" id="CHEBI:58702"/>
        <dbReference type="EC" id="2.5.1.54"/>
    </reaction>
</comment>
<keyword evidence="9" id="KW-1185">Reference proteome</keyword>
<feature type="binding site" evidence="5">
    <location>
        <begin position="228"/>
        <end position="229"/>
    </location>
    <ligand>
        <name>phosphoenolpyruvate</name>
        <dbReference type="ChEBI" id="CHEBI:58702"/>
    </ligand>
</feature>
<evidence type="ECO:0000256" key="7">
    <source>
        <dbReference type="SAM" id="MobiDB-lite"/>
    </source>
</evidence>
<keyword evidence="5" id="KW-0464">Manganese</keyword>
<name>A0A2V1DP87_9PLEO</name>
<feature type="binding site" evidence="5">
    <location>
        <position position="356"/>
    </location>
    <ligand>
        <name>Mn(2+)</name>
        <dbReference type="ChEBI" id="CHEBI:29035"/>
    </ligand>
</feature>
<dbReference type="InterPro" id="IPR002480">
    <property type="entry name" value="DAHP_synth_2"/>
</dbReference>
<keyword evidence="5" id="KW-0170">Cobalt</keyword>
<dbReference type="OrthoDB" id="2338at2759"/>
<feature type="binding site" evidence="5">
    <location>
        <position position="251"/>
    </location>
    <ligand>
        <name>phosphoenolpyruvate</name>
        <dbReference type="ChEBI" id="CHEBI:58702"/>
    </ligand>
</feature>
<dbReference type="EMBL" id="KZ805381">
    <property type="protein sequence ID" value="PVH99966.1"/>
    <property type="molecule type" value="Genomic_DNA"/>
</dbReference>
<feature type="binding site" evidence="5">
    <location>
        <position position="78"/>
    </location>
    <ligand>
        <name>Mn(2+)</name>
        <dbReference type="ChEBI" id="CHEBI:29035"/>
    </ligand>
</feature>
<dbReference type="AlphaFoldDB" id="A0A2V1DP87"/>
<evidence type="ECO:0000256" key="1">
    <source>
        <dbReference type="ARBA" id="ARBA00004688"/>
    </source>
</evidence>
<comment type="pathway">
    <text evidence="1 6">Metabolic intermediate biosynthesis; chorismate biosynthesis; chorismate from D-erythrose 4-phosphate and phosphoenolpyruvate: step 1/7.</text>
</comment>
<evidence type="ECO:0000256" key="6">
    <source>
        <dbReference type="RuleBase" id="RU363071"/>
    </source>
</evidence>
<dbReference type="GO" id="GO:0009423">
    <property type="term" value="P:chorismate biosynthetic process"/>
    <property type="evidence" value="ECO:0007669"/>
    <property type="project" value="UniProtKB-UniPathway"/>
</dbReference>
<dbReference type="GO" id="GO:0003849">
    <property type="term" value="F:3-deoxy-7-phosphoheptulonate synthase activity"/>
    <property type="evidence" value="ECO:0007669"/>
    <property type="project" value="UniProtKB-EC"/>
</dbReference>
<comment type="cofactor">
    <cofactor evidence="5">
        <name>Mn(2+)</name>
        <dbReference type="ChEBI" id="CHEBI:29035"/>
    </cofactor>
    <cofactor evidence="5">
        <name>Co(2+)</name>
        <dbReference type="ChEBI" id="CHEBI:48828"/>
    </cofactor>
    <cofactor evidence="5">
        <name>Cd(2+)</name>
        <dbReference type="ChEBI" id="CHEBI:48775"/>
    </cofactor>
    <text evidence="5">Binds 1 divalent cation per subunit. The enzyme is active with manganese, cobalt or cadmium ions.</text>
</comment>
<feature type="binding site" evidence="5">
    <location>
        <position position="314"/>
    </location>
    <ligand>
        <name>Mn(2+)</name>
        <dbReference type="ChEBI" id="CHEBI:29035"/>
    </ligand>
</feature>
<feature type="binding site" evidence="5">
    <location>
        <position position="387"/>
    </location>
    <ligand>
        <name>Mn(2+)</name>
        <dbReference type="ChEBI" id="CHEBI:29035"/>
    </ligand>
</feature>
<dbReference type="Pfam" id="PF01474">
    <property type="entry name" value="DAHP_synth_2"/>
    <property type="match status" value="2"/>
</dbReference>
<dbReference type="SUPFAM" id="SSF51569">
    <property type="entry name" value="Aldolase"/>
    <property type="match status" value="1"/>
</dbReference>
<dbReference type="PANTHER" id="PTHR21337:SF0">
    <property type="entry name" value="PHOSPHO-2-DEHYDRO-3-DEOXYHEPTONATE ALDOLASE"/>
    <property type="match status" value="1"/>
</dbReference>
<dbReference type="GO" id="GO:0008652">
    <property type="term" value="P:amino acid biosynthetic process"/>
    <property type="evidence" value="ECO:0007669"/>
    <property type="project" value="UniProtKB-KW"/>
</dbReference>
<dbReference type="PANTHER" id="PTHR21337">
    <property type="entry name" value="PHOSPHO-2-DEHYDRO-3-DEOXYHEPTONATE ALDOLASE 1, 2"/>
    <property type="match status" value="1"/>
</dbReference>
<evidence type="ECO:0000313" key="9">
    <source>
        <dbReference type="Proteomes" id="UP000244855"/>
    </source>
</evidence>
<keyword evidence="6" id="KW-0028">Amino-acid biosynthesis</keyword>
<dbReference type="InterPro" id="IPR013785">
    <property type="entry name" value="Aldolase_TIM"/>
</dbReference>
<dbReference type="STRING" id="97972.A0A2V1DP87"/>
<comment type="similarity">
    <text evidence="2 6">Belongs to the class-II DAHP synthase family.</text>
</comment>
<proteinExistence type="inferred from homology"/>
<dbReference type="Proteomes" id="UP000244855">
    <property type="component" value="Unassembled WGS sequence"/>
</dbReference>
<evidence type="ECO:0000313" key="8">
    <source>
        <dbReference type="EMBL" id="PVH99966.1"/>
    </source>
</evidence>
<feature type="binding site" evidence="5">
    <location>
        <position position="282"/>
    </location>
    <ligand>
        <name>phosphoenolpyruvate</name>
        <dbReference type="ChEBI" id="CHEBI:58702"/>
    </ligand>
</feature>
<keyword evidence="5" id="KW-0104">Cadmium</keyword>
<dbReference type="UniPathway" id="UPA00053">
    <property type="reaction ID" value="UER00084"/>
</dbReference>
<evidence type="ECO:0000256" key="3">
    <source>
        <dbReference type="ARBA" id="ARBA00022679"/>
    </source>
</evidence>
<keyword evidence="6" id="KW-0057">Aromatic amino acid biosynthesis</keyword>
<protein>
    <recommendedName>
        <fullName evidence="6">Phospho-2-dehydro-3-deoxyheptonate aldolase</fullName>
        <ecNumber evidence="6">2.5.1.54</ecNumber>
    </recommendedName>
</protein>
<dbReference type="Gene3D" id="3.20.20.70">
    <property type="entry name" value="Aldolase class I"/>
    <property type="match status" value="1"/>
</dbReference>
<feature type="binding site" evidence="5">
    <location>
        <position position="117"/>
    </location>
    <ligand>
        <name>phosphoenolpyruvate</name>
        <dbReference type="ChEBI" id="CHEBI:58702"/>
    </ligand>
</feature>
<gene>
    <name evidence="8" type="ORF">DM02DRAFT_709818</name>
</gene>
<dbReference type="GO" id="GO:0009073">
    <property type="term" value="P:aromatic amino acid family biosynthetic process"/>
    <property type="evidence" value="ECO:0007669"/>
    <property type="project" value="UniProtKB-KW"/>
</dbReference>